<evidence type="ECO:0000256" key="2">
    <source>
        <dbReference type="ARBA" id="ARBA00022801"/>
    </source>
</evidence>
<organism evidence="6 7">
    <name type="scientific">Rhizophagus clarus</name>
    <dbReference type="NCBI Taxonomy" id="94130"/>
    <lineage>
        <taxon>Eukaryota</taxon>
        <taxon>Fungi</taxon>
        <taxon>Fungi incertae sedis</taxon>
        <taxon>Mucoromycota</taxon>
        <taxon>Glomeromycotina</taxon>
        <taxon>Glomeromycetes</taxon>
        <taxon>Glomerales</taxon>
        <taxon>Glomeraceae</taxon>
        <taxon>Rhizophagus</taxon>
    </lineage>
</organism>
<dbReference type="GO" id="GO:0016787">
    <property type="term" value="F:hydrolase activity"/>
    <property type="evidence" value="ECO:0007669"/>
    <property type="project" value="UniProtKB-KW"/>
</dbReference>
<proteinExistence type="predicted"/>
<keyword evidence="4" id="KW-0067">ATP-binding</keyword>
<dbReference type="Pfam" id="PF00271">
    <property type="entry name" value="Helicase_C"/>
    <property type="match status" value="1"/>
</dbReference>
<gene>
    <name evidence="6" type="ORF">RCL2_002441900</name>
</gene>
<dbReference type="Gene3D" id="3.40.50.300">
    <property type="entry name" value="P-loop containing nucleotide triphosphate hydrolases"/>
    <property type="match status" value="1"/>
</dbReference>
<evidence type="ECO:0000259" key="5">
    <source>
        <dbReference type="PROSITE" id="PS51194"/>
    </source>
</evidence>
<keyword evidence="3 6" id="KW-0347">Helicase</keyword>
<dbReference type="GO" id="GO:0003724">
    <property type="term" value="F:RNA helicase activity"/>
    <property type="evidence" value="ECO:0007669"/>
    <property type="project" value="TreeGrafter"/>
</dbReference>
<dbReference type="PROSITE" id="PS51194">
    <property type="entry name" value="HELICASE_CTER"/>
    <property type="match status" value="1"/>
</dbReference>
<dbReference type="GO" id="GO:0005829">
    <property type="term" value="C:cytosol"/>
    <property type="evidence" value="ECO:0007669"/>
    <property type="project" value="TreeGrafter"/>
</dbReference>
<dbReference type="GO" id="GO:0005524">
    <property type="term" value="F:ATP binding"/>
    <property type="evidence" value="ECO:0007669"/>
    <property type="project" value="UniProtKB-KW"/>
</dbReference>
<dbReference type="EMBL" id="BLAL01000261">
    <property type="protein sequence ID" value="GES97851.1"/>
    <property type="molecule type" value="Genomic_DNA"/>
</dbReference>
<evidence type="ECO:0000313" key="7">
    <source>
        <dbReference type="Proteomes" id="UP000615446"/>
    </source>
</evidence>
<evidence type="ECO:0000313" key="6">
    <source>
        <dbReference type="EMBL" id="GES97851.1"/>
    </source>
</evidence>
<dbReference type="PANTHER" id="PTHR47959:SF24">
    <property type="entry name" value="ATP-DEPENDENT RNA HELICASE"/>
    <property type="match status" value="1"/>
</dbReference>
<evidence type="ECO:0000256" key="3">
    <source>
        <dbReference type="ARBA" id="ARBA00022806"/>
    </source>
</evidence>
<name>A0A8H3QZK5_9GLOM</name>
<dbReference type="PANTHER" id="PTHR47959">
    <property type="entry name" value="ATP-DEPENDENT RNA HELICASE RHLE-RELATED"/>
    <property type="match status" value="1"/>
</dbReference>
<protein>
    <submittedName>
        <fullName evidence="6">ATP-dependent RNA helicase Dbp8</fullName>
    </submittedName>
</protein>
<accession>A0A8H3QZK5</accession>
<dbReference type="SUPFAM" id="SSF52540">
    <property type="entry name" value="P-loop containing nucleoside triphosphate hydrolases"/>
    <property type="match status" value="1"/>
</dbReference>
<dbReference type="InterPro" id="IPR050079">
    <property type="entry name" value="DEAD_box_RNA_helicase"/>
</dbReference>
<dbReference type="OrthoDB" id="10261904at2759"/>
<feature type="domain" description="Helicase C-terminal" evidence="5">
    <location>
        <begin position="1"/>
        <end position="159"/>
    </location>
</feature>
<dbReference type="InterPro" id="IPR001650">
    <property type="entry name" value="Helicase_C-like"/>
</dbReference>
<keyword evidence="1" id="KW-0547">Nucleotide-binding</keyword>
<dbReference type="AlphaFoldDB" id="A0A8H3QZK5"/>
<dbReference type="Proteomes" id="UP000615446">
    <property type="component" value="Unassembled WGS sequence"/>
</dbReference>
<sequence length="159" mass="18363">MCKKILAKTLCLSNEIRYINGINIVAILCFLSHHTYVKPYLTHLLRSEELTNKSTIIFCGRCRTAELLVLCCGVRYSLYKFTFYDESKGKIKQFGELVINFDIPRDPTDYIHRVGRTARAGRGGIALSIVTERDIELVQNIETRINKKWKNGKLTKIKY</sequence>
<reference evidence="6" key="1">
    <citation type="submission" date="2019-10" db="EMBL/GenBank/DDBJ databases">
        <title>Conservation and host-specific expression of non-tandemly repeated heterogenous ribosome RNA gene in arbuscular mycorrhizal fungi.</title>
        <authorList>
            <person name="Maeda T."/>
            <person name="Kobayashi Y."/>
            <person name="Nakagawa T."/>
            <person name="Ezawa T."/>
            <person name="Yamaguchi K."/>
            <person name="Bino T."/>
            <person name="Nishimoto Y."/>
            <person name="Shigenobu S."/>
            <person name="Kawaguchi M."/>
        </authorList>
    </citation>
    <scope>NUCLEOTIDE SEQUENCE</scope>
    <source>
        <strain evidence="6">HR1</strain>
    </source>
</reference>
<evidence type="ECO:0000256" key="4">
    <source>
        <dbReference type="ARBA" id="ARBA00022840"/>
    </source>
</evidence>
<evidence type="ECO:0000256" key="1">
    <source>
        <dbReference type="ARBA" id="ARBA00022741"/>
    </source>
</evidence>
<keyword evidence="2" id="KW-0378">Hydrolase</keyword>
<comment type="caution">
    <text evidence="6">The sequence shown here is derived from an EMBL/GenBank/DDBJ whole genome shotgun (WGS) entry which is preliminary data.</text>
</comment>
<dbReference type="InterPro" id="IPR027417">
    <property type="entry name" value="P-loop_NTPase"/>
</dbReference>